<dbReference type="PANTHER" id="PTHR47926:SF436">
    <property type="entry name" value="PENTATRICOPEPTIDE REPEAT-CONTAINING PROTEIN ELI1, CHLOROPLASTIC-LIKE ISOFORM X2"/>
    <property type="match status" value="1"/>
</dbReference>
<dbReference type="FunFam" id="1.25.40.10:FF:000184">
    <property type="entry name" value="Pentatricopeptide repeat-containing protein, chloroplastic"/>
    <property type="match status" value="1"/>
</dbReference>
<keyword evidence="2" id="KW-0677">Repeat</keyword>
<accession>A0AAN7LUL4</accession>
<sequence>MAPCLLCLSSAPPLLSPVSGDSLLTLLDSRCVTMRELRIIHAGLIKAGSLSTTTTLSISRLLAFCASPDGDMNYAAAIFARVPRPNLFMWNTMIRGFSQSSSPEKAISLFIDMVTYSDVLPQRLTYPSVFKAYAGLGRADAGAQLHGWILKLGLEYDPFVRNTIIHMYANCGSLGEAHQVFDGSSELDIVAWNSLIMGYAKSGEMEESRRLFDMAPGRNTVTWNSLLSGYVRNGQFIDALNLFHEMQKSDVRPSRHTMVTLLNASAHLGSLTQGRWVHKYLTRMGFELNPIVVTALIDMYSKCGYICRAYEIFQTAPEIGLSCWNSMILGLARNGHEEEAVHLFSQLESSSFKPDSVSFIGVLTACNHGGFVDKAIKYFRAMTERYSIIPTLKHFSCLVDLLGRLGCVEEAEQLIREMPVEADVVLWGSLLWASWKHGNADVAERAAERLIDLDPGESSGYVIMSNVHASSGKFREAAEGRISMKEIRVEKVPGCSSIEVNGQVHEFIAGGGRGHPRAEEIYWVLNEMVPLLQEVGLIHQPGQAEWLEEILQQ</sequence>
<dbReference type="GO" id="GO:0009451">
    <property type="term" value="P:RNA modification"/>
    <property type="evidence" value="ECO:0007669"/>
    <property type="project" value="InterPro"/>
</dbReference>
<dbReference type="NCBIfam" id="TIGR00756">
    <property type="entry name" value="PPR"/>
    <property type="match status" value="5"/>
</dbReference>
<evidence type="ECO:0000313" key="4">
    <source>
        <dbReference type="EMBL" id="KAK4787013.1"/>
    </source>
</evidence>
<comment type="caution">
    <text evidence="4">The sequence shown here is derived from an EMBL/GenBank/DDBJ whole genome shotgun (WGS) entry which is preliminary data.</text>
</comment>
<dbReference type="InterPro" id="IPR046960">
    <property type="entry name" value="PPR_At4g14850-like_plant"/>
</dbReference>
<organism evidence="4 5">
    <name type="scientific">Trapa natans</name>
    <name type="common">Water chestnut</name>
    <dbReference type="NCBI Taxonomy" id="22666"/>
    <lineage>
        <taxon>Eukaryota</taxon>
        <taxon>Viridiplantae</taxon>
        <taxon>Streptophyta</taxon>
        <taxon>Embryophyta</taxon>
        <taxon>Tracheophyta</taxon>
        <taxon>Spermatophyta</taxon>
        <taxon>Magnoliopsida</taxon>
        <taxon>eudicotyledons</taxon>
        <taxon>Gunneridae</taxon>
        <taxon>Pentapetalae</taxon>
        <taxon>rosids</taxon>
        <taxon>malvids</taxon>
        <taxon>Myrtales</taxon>
        <taxon>Lythraceae</taxon>
        <taxon>Trapa</taxon>
    </lineage>
</organism>
<dbReference type="Proteomes" id="UP001346149">
    <property type="component" value="Unassembled WGS sequence"/>
</dbReference>
<dbReference type="Pfam" id="PF13041">
    <property type="entry name" value="PPR_2"/>
    <property type="match status" value="2"/>
</dbReference>
<dbReference type="InterPro" id="IPR046848">
    <property type="entry name" value="E_motif"/>
</dbReference>
<feature type="repeat" description="PPR" evidence="3">
    <location>
        <begin position="86"/>
        <end position="121"/>
    </location>
</feature>
<evidence type="ECO:0000256" key="3">
    <source>
        <dbReference type="PROSITE-ProRule" id="PRU00708"/>
    </source>
</evidence>
<keyword evidence="5" id="KW-1185">Reference proteome</keyword>
<dbReference type="SUPFAM" id="SSF48452">
    <property type="entry name" value="TPR-like"/>
    <property type="match status" value="1"/>
</dbReference>
<feature type="repeat" description="PPR" evidence="3">
    <location>
        <begin position="188"/>
        <end position="218"/>
    </location>
</feature>
<dbReference type="PANTHER" id="PTHR47926">
    <property type="entry name" value="PENTATRICOPEPTIDE REPEAT-CONTAINING PROTEIN"/>
    <property type="match status" value="1"/>
</dbReference>
<feature type="repeat" description="PPR" evidence="3">
    <location>
        <begin position="219"/>
        <end position="253"/>
    </location>
</feature>
<evidence type="ECO:0000313" key="5">
    <source>
        <dbReference type="Proteomes" id="UP001346149"/>
    </source>
</evidence>
<comment type="similarity">
    <text evidence="1">Belongs to the PPR family. PCMP-H subfamily.</text>
</comment>
<proteinExistence type="inferred from homology"/>
<dbReference type="Pfam" id="PF20431">
    <property type="entry name" value="E_motif"/>
    <property type="match status" value="1"/>
</dbReference>
<feature type="repeat" description="PPR" evidence="3">
    <location>
        <begin position="320"/>
        <end position="354"/>
    </location>
</feature>
<dbReference type="FunFam" id="1.25.40.10:FF:000470">
    <property type="entry name" value="Pentatricopeptide repeat-containing protein At5g66520"/>
    <property type="match status" value="1"/>
</dbReference>
<dbReference type="Gene3D" id="1.25.40.10">
    <property type="entry name" value="Tetratricopeptide repeat domain"/>
    <property type="match status" value="3"/>
</dbReference>
<dbReference type="AlphaFoldDB" id="A0AAN7LUL4"/>
<name>A0AAN7LUL4_TRANT</name>
<dbReference type="PROSITE" id="PS51375">
    <property type="entry name" value="PPR"/>
    <property type="match status" value="4"/>
</dbReference>
<dbReference type="FunFam" id="1.25.40.10:FF:000333">
    <property type="entry name" value="Pentatricopeptide repeat-containing protein"/>
    <property type="match status" value="1"/>
</dbReference>
<evidence type="ECO:0000256" key="2">
    <source>
        <dbReference type="ARBA" id="ARBA00022737"/>
    </source>
</evidence>
<dbReference type="Pfam" id="PF01535">
    <property type="entry name" value="PPR"/>
    <property type="match status" value="4"/>
</dbReference>
<reference evidence="4 5" key="1">
    <citation type="journal article" date="2023" name="Hortic Res">
        <title>Pangenome of water caltrop reveals structural variations and asymmetric subgenome divergence after allopolyploidization.</title>
        <authorList>
            <person name="Zhang X."/>
            <person name="Chen Y."/>
            <person name="Wang L."/>
            <person name="Yuan Y."/>
            <person name="Fang M."/>
            <person name="Shi L."/>
            <person name="Lu R."/>
            <person name="Comes H.P."/>
            <person name="Ma Y."/>
            <person name="Chen Y."/>
            <person name="Huang G."/>
            <person name="Zhou Y."/>
            <person name="Zheng Z."/>
            <person name="Qiu Y."/>
        </authorList>
    </citation>
    <scope>NUCLEOTIDE SEQUENCE [LARGE SCALE GENOMIC DNA]</scope>
    <source>
        <strain evidence="4">F231</strain>
    </source>
</reference>
<protein>
    <recommendedName>
        <fullName evidence="6">Pentatricopeptide repeat-containing protein</fullName>
    </recommendedName>
</protein>
<dbReference type="EMBL" id="JAXQNO010000012">
    <property type="protein sequence ID" value="KAK4787013.1"/>
    <property type="molecule type" value="Genomic_DNA"/>
</dbReference>
<evidence type="ECO:0000256" key="1">
    <source>
        <dbReference type="ARBA" id="ARBA00006643"/>
    </source>
</evidence>
<evidence type="ECO:0008006" key="6">
    <source>
        <dbReference type="Google" id="ProtNLM"/>
    </source>
</evidence>
<dbReference type="InterPro" id="IPR002885">
    <property type="entry name" value="PPR_rpt"/>
</dbReference>
<dbReference type="InterPro" id="IPR011990">
    <property type="entry name" value="TPR-like_helical_dom_sf"/>
</dbReference>
<gene>
    <name evidence="4" type="ORF">SAY86_010846</name>
</gene>
<dbReference type="GO" id="GO:0003723">
    <property type="term" value="F:RNA binding"/>
    <property type="evidence" value="ECO:0007669"/>
    <property type="project" value="InterPro"/>
</dbReference>